<evidence type="ECO:0000313" key="2">
    <source>
        <dbReference type="Proteomes" id="UP000249464"/>
    </source>
</evidence>
<protein>
    <submittedName>
        <fullName evidence="1">BQ5605_C001g00824 protein</fullName>
    </submittedName>
</protein>
<keyword evidence="2" id="KW-1185">Reference proteome</keyword>
<sequence length="113" mass="13230">MSISPSSRVLVVPPDAESLRLRVIGRHLGAWLDKRQSLLPTWRMMIRCSLRQLVLSNVKFRLEELQIVCQTHNLQGYSLGDQRLLIFGYSIVFMRWALSSMREWLHLQAKHSQ</sequence>
<dbReference type="AlphaFoldDB" id="A0A2X0MYW7"/>
<organism evidence="1 2">
    <name type="scientific">Microbotryum silenes-dioicae</name>
    <dbReference type="NCBI Taxonomy" id="796604"/>
    <lineage>
        <taxon>Eukaryota</taxon>
        <taxon>Fungi</taxon>
        <taxon>Dikarya</taxon>
        <taxon>Basidiomycota</taxon>
        <taxon>Pucciniomycotina</taxon>
        <taxon>Microbotryomycetes</taxon>
        <taxon>Microbotryales</taxon>
        <taxon>Microbotryaceae</taxon>
        <taxon>Microbotryum</taxon>
    </lineage>
</organism>
<dbReference type="EMBL" id="FQNC01000043">
    <property type="protein sequence ID" value="SGY49830.1"/>
    <property type="molecule type" value="Genomic_DNA"/>
</dbReference>
<name>A0A2X0MYW7_9BASI</name>
<reference evidence="1 2" key="1">
    <citation type="submission" date="2016-11" db="EMBL/GenBank/DDBJ databases">
        <authorList>
            <person name="Jaros S."/>
            <person name="Januszkiewicz K."/>
            <person name="Wedrychowicz H."/>
        </authorList>
    </citation>
    <scope>NUCLEOTIDE SEQUENCE [LARGE SCALE GENOMIC DNA]</scope>
</reference>
<gene>
    <name evidence="1" type="primary">BQ5605_C001g00824</name>
    <name evidence="1" type="ORF">BQ5605_C001G00824</name>
</gene>
<dbReference type="Proteomes" id="UP000249464">
    <property type="component" value="Unassembled WGS sequence"/>
</dbReference>
<accession>A0A2X0MYW7</accession>
<proteinExistence type="predicted"/>
<evidence type="ECO:0000313" key="1">
    <source>
        <dbReference type="EMBL" id="SGY49830.1"/>
    </source>
</evidence>